<feature type="transmembrane region" description="Helical" evidence="1">
    <location>
        <begin position="48"/>
        <end position="71"/>
    </location>
</feature>
<organism evidence="2 3">
    <name type="scientific">Microbacterium panaciterrae</name>
    <dbReference type="NCBI Taxonomy" id="985759"/>
    <lineage>
        <taxon>Bacteria</taxon>
        <taxon>Bacillati</taxon>
        <taxon>Actinomycetota</taxon>
        <taxon>Actinomycetes</taxon>
        <taxon>Micrococcales</taxon>
        <taxon>Microbacteriaceae</taxon>
        <taxon>Microbacterium</taxon>
    </lineage>
</organism>
<proteinExistence type="predicted"/>
<keyword evidence="1" id="KW-0812">Transmembrane</keyword>
<dbReference type="Proteomes" id="UP001500731">
    <property type="component" value="Unassembled WGS sequence"/>
</dbReference>
<keyword evidence="3" id="KW-1185">Reference proteome</keyword>
<sequence length="218" mass="24506">MRMDQVEIAGVAALAAGYEVTDSNQWEAFRTALRCFGQHPGALFPTRIWFPAWLLGLGVGLSPAFLILWILLTQAGDGGWQTWLSLIPAFSCGVVVIFAAFVIFPAWKAIYLSPRRPNCIVLCDPGRAFMTVSFERSRSGDSWILRPKDLVAVRRGEHLADAMVRSLLKQVDDVGNIQIRSTAQTKRLARIYYHERFGFDYGPGRRIAYPPSREWESA</sequence>
<protein>
    <recommendedName>
        <fullName evidence="4">Transmembrane protein</fullName>
    </recommendedName>
</protein>
<keyword evidence="1" id="KW-1133">Transmembrane helix</keyword>
<evidence type="ECO:0000313" key="3">
    <source>
        <dbReference type="Proteomes" id="UP001500731"/>
    </source>
</evidence>
<reference evidence="3" key="1">
    <citation type="journal article" date="2019" name="Int. J. Syst. Evol. Microbiol.">
        <title>The Global Catalogue of Microorganisms (GCM) 10K type strain sequencing project: providing services to taxonomists for standard genome sequencing and annotation.</title>
        <authorList>
            <consortium name="The Broad Institute Genomics Platform"/>
            <consortium name="The Broad Institute Genome Sequencing Center for Infectious Disease"/>
            <person name="Wu L."/>
            <person name="Ma J."/>
        </authorList>
    </citation>
    <scope>NUCLEOTIDE SEQUENCE [LARGE SCALE GENOMIC DNA]</scope>
    <source>
        <strain evidence="3">JCM 17839</strain>
    </source>
</reference>
<feature type="transmembrane region" description="Helical" evidence="1">
    <location>
        <begin position="83"/>
        <end position="107"/>
    </location>
</feature>
<accession>A0ABP8P6L2</accession>
<name>A0ABP8P6L2_9MICO</name>
<evidence type="ECO:0000313" key="2">
    <source>
        <dbReference type="EMBL" id="GAA4481366.1"/>
    </source>
</evidence>
<keyword evidence="1" id="KW-0472">Membrane</keyword>
<dbReference type="EMBL" id="BAABGP010000007">
    <property type="protein sequence ID" value="GAA4481366.1"/>
    <property type="molecule type" value="Genomic_DNA"/>
</dbReference>
<gene>
    <name evidence="2" type="ORF">GCM10023171_09730</name>
</gene>
<comment type="caution">
    <text evidence="2">The sequence shown here is derived from an EMBL/GenBank/DDBJ whole genome shotgun (WGS) entry which is preliminary data.</text>
</comment>
<evidence type="ECO:0000256" key="1">
    <source>
        <dbReference type="SAM" id="Phobius"/>
    </source>
</evidence>
<evidence type="ECO:0008006" key="4">
    <source>
        <dbReference type="Google" id="ProtNLM"/>
    </source>
</evidence>